<dbReference type="SUPFAM" id="SSF56112">
    <property type="entry name" value="Protein kinase-like (PK-like)"/>
    <property type="match status" value="1"/>
</dbReference>
<feature type="compositionally biased region" description="Low complexity" evidence="3">
    <location>
        <begin position="40"/>
        <end position="60"/>
    </location>
</feature>
<feature type="compositionally biased region" description="Basic and acidic residues" evidence="3">
    <location>
        <begin position="16"/>
        <end position="26"/>
    </location>
</feature>
<dbReference type="Gene3D" id="1.10.510.10">
    <property type="entry name" value="Transferase(Phosphotransferase) domain 1"/>
    <property type="match status" value="1"/>
</dbReference>
<keyword evidence="1" id="KW-0547">Nucleotide-binding</keyword>
<keyword evidence="6" id="KW-1185">Reference proteome</keyword>
<dbReference type="GO" id="GO:0045719">
    <property type="term" value="P:negative regulation of glycogen biosynthetic process"/>
    <property type="evidence" value="ECO:0007669"/>
    <property type="project" value="TreeGrafter"/>
</dbReference>
<dbReference type="SMART" id="SM00220">
    <property type="entry name" value="S_TKc"/>
    <property type="match status" value="1"/>
</dbReference>
<keyword evidence="2" id="KW-0067">ATP-binding</keyword>
<dbReference type="PANTHER" id="PTHR24346">
    <property type="entry name" value="MAP/MICROTUBULE AFFINITY-REGULATING KINASE"/>
    <property type="match status" value="1"/>
</dbReference>
<dbReference type="Proteomes" id="UP000238350">
    <property type="component" value="Unassembled WGS sequence"/>
</dbReference>
<dbReference type="InterPro" id="IPR000719">
    <property type="entry name" value="Prot_kinase_dom"/>
</dbReference>
<evidence type="ECO:0000313" key="6">
    <source>
        <dbReference type="Proteomes" id="UP000238350"/>
    </source>
</evidence>
<dbReference type="OrthoDB" id="6513151at2759"/>
<organism evidence="5 6">
    <name type="scientific">Wickerhamiella sorbophila</name>
    <dbReference type="NCBI Taxonomy" id="45607"/>
    <lineage>
        <taxon>Eukaryota</taxon>
        <taxon>Fungi</taxon>
        <taxon>Dikarya</taxon>
        <taxon>Ascomycota</taxon>
        <taxon>Saccharomycotina</taxon>
        <taxon>Dipodascomycetes</taxon>
        <taxon>Dipodascales</taxon>
        <taxon>Trichomonascaceae</taxon>
        <taxon>Wickerhamiella</taxon>
    </lineage>
</organism>
<dbReference type="GO" id="GO:0005524">
    <property type="term" value="F:ATP binding"/>
    <property type="evidence" value="ECO:0007669"/>
    <property type="project" value="UniProtKB-KW"/>
</dbReference>
<dbReference type="PANTHER" id="PTHR24346:SF51">
    <property type="entry name" value="PAS DOMAIN-CONTAINING SERINE_THREONINE-PROTEIN KINASE"/>
    <property type="match status" value="1"/>
</dbReference>
<feature type="compositionally biased region" description="Polar residues" evidence="3">
    <location>
        <begin position="80"/>
        <end position="100"/>
    </location>
</feature>
<dbReference type="GO" id="GO:0004674">
    <property type="term" value="F:protein serine/threonine kinase activity"/>
    <property type="evidence" value="ECO:0007669"/>
    <property type="project" value="TreeGrafter"/>
</dbReference>
<dbReference type="STRING" id="45607.A0A2T0FNL3"/>
<evidence type="ECO:0000256" key="3">
    <source>
        <dbReference type="SAM" id="MobiDB-lite"/>
    </source>
</evidence>
<dbReference type="GeneID" id="36517938"/>
<feature type="compositionally biased region" description="Basic and acidic residues" evidence="3">
    <location>
        <begin position="101"/>
        <end position="143"/>
    </location>
</feature>
<dbReference type="RefSeq" id="XP_024666515.1">
    <property type="nucleotide sequence ID" value="XM_024810747.1"/>
</dbReference>
<evidence type="ECO:0000256" key="2">
    <source>
        <dbReference type="ARBA" id="ARBA00022840"/>
    </source>
</evidence>
<dbReference type="PROSITE" id="PS50011">
    <property type="entry name" value="PROTEIN_KINASE_DOM"/>
    <property type="match status" value="1"/>
</dbReference>
<name>A0A2T0FNL3_9ASCO</name>
<keyword evidence="5" id="KW-0418">Kinase</keyword>
<accession>A0A2T0FNL3</accession>
<feature type="region of interest" description="Disordered" evidence="3">
    <location>
        <begin position="1"/>
        <end position="160"/>
    </location>
</feature>
<proteinExistence type="predicted"/>
<dbReference type="PROSITE" id="PS00108">
    <property type="entry name" value="PROTEIN_KINASE_ST"/>
    <property type="match status" value="1"/>
</dbReference>
<protein>
    <submittedName>
        <fullName evidence="5">Putative serine/threonine-protein kinase RTK1</fullName>
    </submittedName>
</protein>
<dbReference type="GO" id="GO:0005829">
    <property type="term" value="C:cytosol"/>
    <property type="evidence" value="ECO:0007669"/>
    <property type="project" value="TreeGrafter"/>
</dbReference>
<evidence type="ECO:0000259" key="4">
    <source>
        <dbReference type="PROSITE" id="PS50011"/>
    </source>
</evidence>
<dbReference type="EMBL" id="NDIQ01000022">
    <property type="protein sequence ID" value="PRT56570.1"/>
    <property type="molecule type" value="Genomic_DNA"/>
</dbReference>
<feature type="compositionally biased region" description="Polar residues" evidence="3">
    <location>
        <begin position="1"/>
        <end position="12"/>
    </location>
</feature>
<keyword evidence="5" id="KW-0808">Transferase</keyword>
<evidence type="ECO:0000256" key="1">
    <source>
        <dbReference type="ARBA" id="ARBA00022741"/>
    </source>
</evidence>
<dbReference type="AlphaFoldDB" id="A0A2T0FNL3"/>
<dbReference type="GO" id="GO:0005634">
    <property type="term" value="C:nucleus"/>
    <property type="evidence" value="ECO:0007669"/>
    <property type="project" value="TreeGrafter"/>
</dbReference>
<reference evidence="5 6" key="1">
    <citation type="submission" date="2017-04" db="EMBL/GenBank/DDBJ databases">
        <title>Genome sequencing of [Candida] sorbophila.</title>
        <authorList>
            <person name="Ahn J.O."/>
        </authorList>
    </citation>
    <scope>NUCLEOTIDE SEQUENCE [LARGE SCALE GENOMIC DNA]</scope>
    <source>
        <strain evidence="5 6">DS02</strain>
    </source>
</reference>
<feature type="compositionally biased region" description="Basic and acidic residues" evidence="3">
    <location>
        <begin position="64"/>
        <end position="79"/>
    </location>
</feature>
<feature type="domain" description="Protein kinase" evidence="4">
    <location>
        <begin position="184"/>
        <end position="462"/>
    </location>
</feature>
<dbReference type="GO" id="GO:0035556">
    <property type="term" value="P:intracellular signal transduction"/>
    <property type="evidence" value="ECO:0007669"/>
    <property type="project" value="TreeGrafter"/>
</dbReference>
<dbReference type="InterPro" id="IPR011009">
    <property type="entry name" value="Kinase-like_dom_sf"/>
</dbReference>
<dbReference type="InterPro" id="IPR008271">
    <property type="entry name" value="Ser/Thr_kinase_AS"/>
</dbReference>
<comment type="caution">
    <text evidence="5">The sequence shown here is derived from an EMBL/GenBank/DDBJ whole genome shotgun (WGS) entry which is preliminary data.</text>
</comment>
<feature type="compositionally biased region" description="Polar residues" evidence="3">
    <location>
        <begin position="27"/>
        <end position="39"/>
    </location>
</feature>
<gene>
    <name evidence="5" type="ORF">B9G98_04190</name>
</gene>
<sequence>MKGNLINLSRLSLHSDGTDNKKHEKPSSTSAPVTPSKTPSLSSAASVGSKSGSKNSASDAVSQDSHEDREEAHQAHVKTESLTPTTSARPSLMPSHNSSFELRRFFDKGLRRHREGKEKRKQEKEERKQEKEERKQEKAERKRLEKRRQQVSADNASAHSAGIGSLENKAAAAPFLEALESKYGALGKVMGQGAGGNVRLVERPSDGKLFAVKQFRPRKSNESCQTYAKTVTSEFCMGAALEHKNIIGIIDLVKEHETYFEVMEYGPFDFFNLVMSGKMTRHQIYSAFKQVCNGIAYLHSMGLAHRDLKLDNCVVSYDGVVKLIDFGSAVVFRYPYQREITKAKGIVGSDPYLAPEVLYLSEYDPQPCDIWSLGIIFCCTVLRRFPWRIPSPEDQAFRMFSADPENVDGSKSQHGEDPKNIRGPWRLLRLLPTSSRHLLGRILVVDVKKRCSMTEIQEDKWMKRIEEISVLPEGHDEVQHKNTNVISTGQPLENEVKAVPAH</sequence>
<evidence type="ECO:0000313" key="5">
    <source>
        <dbReference type="EMBL" id="PRT56570.1"/>
    </source>
</evidence>
<dbReference type="Pfam" id="PF00069">
    <property type="entry name" value="Pkinase"/>
    <property type="match status" value="1"/>
</dbReference>